<keyword evidence="2" id="KW-1185">Reference proteome</keyword>
<gene>
    <name evidence="1" type="ORF">BaRGS_00001024</name>
</gene>
<protein>
    <submittedName>
        <fullName evidence="1">Uncharacterized protein</fullName>
    </submittedName>
</protein>
<reference evidence="1 2" key="1">
    <citation type="journal article" date="2023" name="Sci. Data">
        <title>Genome assembly of the Korean intertidal mud-creeper Batillaria attramentaria.</title>
        <authorList>
            <person name="Patra A.K."/>
            <person name="Ho P.T."/>
            <person name="Jun S."/>
            <person name="Lee S.J."/>
            <person name="Kim Y."/>
            <person name="Won Y.J."/>
        </authorList>
    </citation>
    <scope>NUCLEOTIDE SEQUENCE [LARGE SCALE GENOMIC DNA]</scope>
    <source>
        <strain evidence="1">Wonlab-2016</strain>
    </source>
</reference>
<name>A0ABD0M9C4_9CAEN</name>
<evidence type="ECO:0000313" key="2">
    <source>
        <dbReference type="Proteomes" id="UP001519460"/>
    </source>
</evidence>
<sequence>MCKPNVLTRVHYTAASHRDKAEERSFADSDLISRLHPIVHHVHSRLAGWREQPHPLVVCNLSGPHVFAPQSVYTEGGRMEGHGGRARFVFINGRLLSPPLVCTINVAVVEY</sequence>
<dbReference type="AlphaFoldDB" id="A0ABD0M9C4"/>
<dbReference type="EMBL" id="JACVVK020000003">
    <property type="protein sequence ID" value="KAK7508059.1"/>
    <property type="molecule type" value="Genomic_DNA"/>
</dbReference>
<dbReference type="Proteomes" id="UP001519460">
    <property type="component" value="Unassembled WGS sequence"/>
</dbReference>
<accession>A0ABD0M9C4</accession>
<comment type="caution">
    <text evidence="1">The sequence shown here is derived from an EMBL/GenBank/DDBJ whole genome shotgun (WGS) entry which is preliminary data.</text>
</comment>
<evidence type="ECO:0000313" key="1">
    <source>
        <dbReference type="EMBL" id="KAK7508059.1"/>
    </source>
</evidence>
<proteinExistence type="predicted"/>
<organism evidence="1 2">
    <name type="scientific">Batillaria attramentaria</name>
    <dbReference type="NCBI Taxonomy" id="370345"/>
    <lineage>
        <taxon>Eukaryota</taxon>
        <taxon>Metazoa</taxon>
        <taxon>Spiralia</taxon>
        <taxon>Lophotrochozoa</taxon>
        <taxon>Mollusca</taxon>
        <taxon>Gastropoda</taxon>
        <taxon>Caenogastropoda</taxon>
        <taxon>Sorbeoconcha</taxon>
        <taxon>Cerithioidea</taxon>
        <taxon>Batillariidae</taxon>
        <taxon>Batillaria</taxon>
    </lineage>
</organism>